<evidence type="ECO:0000259" key="7">
    <source>
        <dbReference type="Pfam" id="PF01850"/>
    </source>
</evidence>
<dbReference type="Gene3D" id="3.40.50.1010">
    <property type="entry name" value="5'-nuclease"/>
    <property type="match status" value="1"/>
</dbReference>
<evidence type="ECO:0000313" key="9">
    <source>
        <dbReference type="Proteomes" id="UP000638981"/>
    </source>
</evidence>
<dbReference type="GO" id="GO:0090729">
    <property type="term" value="F:toxin activity"/>
    <property type="evidence" value="ECO:0007669"/>
    <property type="project" value="UniProtKB-KW"/>
</dbReference>
<comment type="caution">
    <text evidence="8">The sequence shown here is derived from an EMBL/GenBank/DDBJ whole genome shotgun (WGS) entry which is preliminary data.</text>
</comment>
<dbReference type="Pfam" id="PF01850">
    <property type="entry name" value="PIN"/>
    <property type="match status" value="1"/>
</dbReference>
<dbReference type="GO" id="GO:0016787">
    <property type="term" value="F:hydrolase activity"/>
    <property type="evidence" value="ECO:0007669"/>
    <property type="project" value="UniProtKB-KW"/>
</dbReference>
<evidence type="ECO:0000256" key="4">
    <source>
        <dbReference type="ARBA" id="ARBA00022801"/>
    </source>
</evidence>
<protein>
    <recommendedName>
        <fullName evidence="6">Ribonuclease VapC</fullName>
        <shortName evidence="6">RNase VapC</shortName>
        <ecNumber evidence="6">3.1.-.-</ecNumber>
    </recommendedName>
    <alternativeName>
        <fullName evidence="6">Toxin VapC</fullName>
    </alternativeName>
</protein>
<dbReference type="HAMAP" id="MF_00265">
    <property type="entry name" value="VapC_Nob1"/>
    <property type="match status" value="1"/>
</dbReference>
<comment type="function">
    <text evidence="6">Toxic component of a toxin-antitoxin (TA) system. An RNase.</text>
</comment>
<dbReference type="GO" id="GO:0004540">
    <property type="term" value="F:RNA nuclease activity"/>
    <property type="evidence" value="ECO:0007669"/>
    <property type="project" value="InterPro"/>
</dbReference>
<keyword evidence="9" id="KW-1185">Reference proteome</keyword>
<evidence type="ECO:0000256" key="5">
    <source>
        <dbReference type="ARBA" id="ARBA00022842"/>
    </source>
</evidence>
<keyword evidence="3 6" id="KW-0479">Metal-binding</keyword>
<dbReference type="InterPro" id="IPR022907">
    <property type="entry name" value="VapC_family"/>
</dbReference>
<dbReference type="PANTHER" id="PTHR35901">
    <property type="entry name" value="RIBONUCLEASE VAPC3"/>
    <property type="match status" value="1"/>
</dbReference>
<sequence>MKLVVDASAVAAWLMPDEIGVDLVRLRERGDQLIAPWLLWVELRNLLLMAIRRNRISPDMAARVLASADALGVALDTNPNSTILMDHAGRYRLTAYDALYLELAKREAAGLLSADKALCHAARQERVTVLDWNGL</sequence>
<name>A0A918TLR2_9RHOB</name>
<dbReference type="CDD" id="cd09873">
    <property type="entry name" value="PIN_Pae0151-like"/>
    <property type="match status" value="1"/>
</dbReference>
<dbReference type="InterPro" id="IPR029060">
    <property type="entry name" value="PIN-like_dom_sf"/>
</dbReference>
<evidence type="ECO:0000256" key="1">
    <source>
        <dbReference type="ARBA" id="ARBA00022649"/>
    </source>
</evidence>
<keyword evidence="4 6" id="KW-0378">Hydrolase</keyword>
<proteinExistence type="inferred from homology"/>
<dbReference type="InterPro" id="IPR051619">
    <property type="entry name" value="TypeII_TA_RNase_PINc/VapC"/>
</dbReference>
<comment type="similarity">
    <text evidence="6">Belongs to the PINc/VapC protein family.</text>
</comment>
<dbReference type="AlphaFoldDB" id="A0A918TLR2"/>
<evidence type="ECO:0000256" key="6">
    <source>
        <dbReference type="HAMAP-Rule" id="MF_00265"/>
    </source>
</evidence>
<dbReference type="SUPFAM" id="SSF88723">
    <property type="entry name" value="PIN domain-like"/>
    <property type="match status" value="1"/>
</dbReference>
<accession>A0A918TLR2</accession>
<gene>
    <name evidence="6 8" type="primary">vapC</name>
    <name evidence="8" type="ORF">GCM10007315_15280</name>
</gene>
<organism evidence="8 9">
    <name type="scientific">Neogemmobacter tilapiae</name>
    <dbReference type="NCBI Taxonomy" id="875041"/>
    <lineage>
        <taxon>Bacteria</taxon>
        <taxon>Pseudomonadati</taxon>
        <taxon>Pseudomonadota</taxon>
        <taxon>Alphaproteobacteria</taxon>
        <taxon>Rhodobacterales</taxon>
        <taxon>Paracoccaceae</taxon>
        <taxon>Neogemmobacter</taxon>
    </lineage>
</organism>
<dbReference type="RefSeq" id="WP_189411043.1">
    <property type="nucleotide sequence ID" value="NZ_BMYJ01000004.1"/>
</dbReference>
<keyword evidence="5 6" id="KW-0460">Magnesium</keyword>
<comment type="cofactor">
    <cofactor evidence="6">
        <name>Mg(2+)</name>
        <dbReference type="ChEBI" id="CHEBI:18420"/>
    </cofactor>
</comment>
<dbReference type="EC" id="3.1.-.-" evidence="6"/>
<dbReference type="Proteomes" id="UP000638981">
    <property type="component" value="Unassembled WGS sequence"/>
</dbReference>
<keyword evidence="2 6" id="KW-0540">Nuclease</keyword>
<evidence type="ECO:0000256" key="2">
    <source>
        <dbReference type="ARBA" id="ARBA00022722"/>
    </source>
</evidence>
<feature type="domain" description="PIN" evidence="7">
    <location>
        <begin position="4"/>
        <end position="123"/>
    </location>
</feature>
<feature type="binding site" evidence="6">
    <location>
        <position position="97"/>
    </location>
    <ligand>
        <name>Mg(2+)</name>
        <dbReference type="ChEBI" id="CHEBI:18420"/>
    </ligand>
</feature>
<evidence type="ECO:0000256" key="3">
    <source>
        <dbReference type="ARBA" id="ARBA00022723"/>
    </source>
</evidence>
<evidence type="ECO:0000313" key="8">
    <source>
        <dbReference type="EMBL" id="GHC53521.1"/>
    </source>
</evidence>
<dbReference type="GO" id="GO:0000287">
    <property type="term" value="F:magnesium ion binding"/>
    <property type="evidence" value="ECO:0007669"/>
    <property type="project" value="UniProtKB-UniRule"/>
</dbReference>
<dbReference type="PANTHER" id="PTHR35901:SF1">
    <property type="entry name" value="EXONUCLEASE VAPC9"/>
    <property type="match status" value="1"/>
</dbReference>
<feature type="binding site" evidence="6">
    <location>
        <position position="6"/>
    </location>
    <ligand>
        <name>Mg(2+)</name>
        <dbReference type="ChEBI" id="CHEBI:18420"/>
    </ligand>
</feature>
<reference evidence="8" key="1">
    <citation type="journal article" date="2014" name="Int. J. Syst. Evol. Microbiol.">
        <title>Complete genome sequence of Corynebacterium casei LMG S-19264T (=DSM 44701T), isolated from a smear-ripened cheese.</title>
        <authorList>
            <consortium name="US DOE Joint Genome Institute (JGI-PGF)"/>
            <person name="Walter F."/>
            <person name="Albersmeier A."/>
            <person name="Kalinowski J."/>
            <person name="Ruckert C."/>
        </authorList>
    </citation>
    <scope>NUCLEOTIDE SEQUENCE</scope>
    <source>
        <strain evidence="8">KCTC 23310</strain>
    </source>
</reference>
<keyword evidence="6" id="KW-0800">Toxin</keyword>
<reference evidence="8" key="2">
    <citation type="submission" date="2020-09" db="EMBL/GenBank/DDBJ databases">
        <authorList>
            <person name="Sun Q."/>
            <person name="Kim S."/>
        </authorList>
    </citation>
    <scope>NUCLEOTIDE SEQUENCE</scope>
    <source>
        <strain evidence="8">KCTC 23310</strain>
    </source>
</reference>
<dbReference type="InterPro" id="IPR002716">
    <property type="entry name" value="PIN_dom"/>
</dbReference>
<dbReference type="EMBL" id="BMYJ01000004">
    <property type="protein sequence ID" value="GHC53521.1"/>
    <property type="molecule type" value="Genomic_DNA"/>
</dbReference>
<dbReference type="InterPro" id="IPR044153">
    <property type="entry name" value="PIN_Pae0151-like"/>
</dbReference>
<keyword evidence="1 6" id="KW-1277">Toxin-antitoxin system</keyword>